<keyword evidence="1" id="KW-0547">Nucleotide-binding</keyword>
<keyword evidence="3" id="KW-1133">Transmembrane helix</keyword>
<reference evidence="5 6" key="1">
    <citation type="submission" date="2024-02" db="EMBL/GenBank/DDBJ databases">
        <authorList>
            <person name="Vignale AGUSTIN F."/>
            <person name="Sosa J E."/>
            <person name="Modenutti C."/>
        </authorList>
    </citation>
    <scope>NUCLEOTIDE SEQUENCE [LARGE SCALE GENOMIC DNA]</scope>
</reference>
<protein>
    <recommendedName>
        <fullName evidence="7">Wall-associated receptor kinase C-terminal domain-containing protein</fullName>
    </recommendedName>
</protein>
<dbReference type="Proteomes" id="UP001642360">
    <property type="component" value="Unassembled WGS sequence"/>
</dbReference>
<dbReference type="PANTHER" id="PTHR46008">
    <property type="entry name" value="LEAF RUST 10 DISEASE-RESISTANCE LOCUS RECEPTOR-LIKE PROTEIN KINASE-LIKE 1.4"/>
    <property type="match status" value="1"/>
</dbReference>
<dbReference type="AlphaFoldDB" id="A0ABC8URZ4"/>
<evidence type="ECO:0000256" key="4">
    <source>
        <dbReference type="SAM" id="SignalP"/>
    </source>
</evidence>
<evidence type="ECO:0000313" key="5">
    <source>
        <dbReference type="EMBL" id="CAK9183845.1"/>
    </source>
</evidence>
<sequence length="277" mass="31506">MALSSFLIFFILSRLVVLNNAQERKQTHHDCPVSFACESLGVMGFPFTSMSRPECGLCTMDCDSRPTPKVQLETNGRWYEAIKMLQNDAVLVLDRQLKHLLENRNCDSFYNNSLPSTPSISYTFSPNYTLFKCTKNPEFAQKKDEYFNSSYQSYDCPDFSIHYTHPYNRRMTPRNLPSYCSVIQLPLNEANFNGDLDPNNLFGLITGEFSLQLHVSEQCSECNLAGGLCKTVSGNEFHCDKGQGKSKLKLILLIVAFAVGIVILVATFIYFRKKFTR</sequence>
<name>A0ABC8URZ4_9AQUA</name>
<feature type="chain" id="PRO_5044869621" description="Wall-associated receptor kinase C-terminal domain-containing protein" evidence="4">
    <location>
        <begin position="22"/>
        <end position="277"/>
    </location>
</feature>
<keyword evidence="6" id="KW-1185">Reference proteome</keyword>
<dbReference type="PANTHER" id="PTHR46008:SF2">
    <property type="entry name" value="LEAF RUST 10 DISEASE-RESISTANCE LOCUS RECEPTOR-LIKE PROTEIN KINASE-LIKE 1.4"/>
    <property type="match status" value="1"/>
</dbReference>
<feature type="signal peptide" evidence="4">
    <location>
        <begin position="1"/>
        <end position="21"/>
    </location>
</feature>
<comment type="caution">
    <text evidence="5">The sequence shown here is derived from an EMBL/GenBank/DDBJ whole genome shotgun (WGS) entry which is preliminary data.</text>
</comment>
<evidence type="ECO:0000256" key="1">
    <source>
        <dbReference type="ARBA" id="ARBA00022741"/>
    </source>
</evidence>
<evidence type="ECO:0000256" key="3">
    <source>
        <dbReference type="SAM" id="Phobius"/>
    </source>
</evidence>
<keyword evidence="3" id="KW-0472">Membrane</keyword>
<keyword evidence="4" id="KW-0732">Signal</keyword>
<dbReference type="EMBL" id="CAUOFW020008773">
    <property type="protein sequence ID" value="CAK9183845.1"/>
    <property type="molecule type" value="Genomic_DNA"/>
</dbReference>
<dbReference type="GO" id="GO:0005524">
    <property type="term" value="F:ATP binding"/>
    <property type="evidence" value="ECO:0007669"/>
    <property type="project" value="UniProtKB-KW"/>
</dbReference>
<evidence type="ECO:0008006" key="7">
    <source>
        <dbReference type="Google" id="ProtNLM"/>
    </source>
</evidence>
<gene>
    <name evidence="5" type="ORF">ILEXP_LOCUS54138</name>
</gene>
<organism evidence="5 6">
    <name type="scientific">Ilex paraguariensis</name>
    <name type="common">yerba mate</name>
    <dbReference type="NCBI Taxonomy" id="185542"/>
    <lineage>
        <taxon>Eukaryota</taxon>
        <taxon>Viridiplantae</taxon>
        <taxon>Streptophyta</taxon>
        <taxon>Embryophyta</taxon>
        <taxon>Tracheophyta</taxon>
        <taxon>Spermatophyta</taxon>
        <taxon>Magnoliopsida</taxon>
        <taxon>eudicotyledons</taxon>
        <taxon>Gunneridae</taxon>
        <taxon>Pentapetalae</taxon>
        <taxon>asterids</taxon>
        <taxon>campanulids</taxon>
        <taxon>Aquifoliales</taxon>
        <taxon>Aquifoliaceae</taxon>
        <taxon>Ilex</taxon>
    </lineage>
</organism>
<feature type="non-terminal residue" evidence="5">
    <location>
        <position position="277"/>
    </location>
</feature>
<feature type="transmembrane region" description="Helical" evidence="3">
    <location>
        <begin position="250"/>
        <end position="271"/>
    </location>
</feature>
<evidence type="ECO:0000256" key="2">
    <source>
        <dbReference type="ARBA" id="ARBA00022840"/>
    </source>
</evidence>
<evidence type="ECO:0000313" key="6">
    <source>
        <dbReference type="Proteomes" id="UP001642360"/>
    </source>
</evidence>
<keyword evidence="3" id="KW-0812">Transmembrane</keyword>
<proteinExistence type="predicted"/>
<accession>A0ABC8URZ4</accession>
<keyword evidence="2" id="KW-0067">ATP-binding</keyword>